<evidence type="ECO:0000313" key="8">
    <source>
        <dbReference type="EMBL" id="KAF6172447.1"/>
    </source>
</evidence>
<dbReference type="Pfam" id="PF04434">
    <property type="entry name" value="SWIM"/>
    <property type="match status" value="1"/>
</dbReference>
<evidence type="ECO:0000256" key="5">
    <source>
        <dbReference type="PROSITE-ProRule" id="PRU00325"/>
    </source>
</evidence>
<dbReference type="GO" id="GO:0006355">
    <property type="term" value="P:regulation of DNA-templated transcription"/>
    <property type="evidence" value="ECO:0007669"/>
    <property type="project" value="UniProtKB-UniRule"/>
</dbReference>
<evidence type="ECO:0000256" key="6">
    <source>
        <dbReference type="RuleBase" id="RU367018"/>
    </source>
</evidence>
<dbReference type="InterPro" id="IPR031052">
    <property type="entry name" value="FHY3/FAR1"/>
</dbReference>
<evidence type="ECO:0000313" key="9">
    <source>
        <dbReference type="Proteomes" id="UP000541444"/>
    </source>
</evidence>
<dbReference type="PANTHER" id="PTHR31669">
    <property type="entry name" value="PROTEIN FAR1-RELATED SEQUENCE 10-RELATED"/>
    <property type="match status" value="1"/>
</dbReference>
<reference evidence="8 9" key="1">
    <citation type="journal article" date="2020" name="IScience">
        <title>Genome Sequencing of the Endangered Kingdonia uniflora (Circaeasteraceae, Ranunculales) Reveals Potential Mechanisms of Evolutionary Specialization.</title>
        <authorList>
            <person name="Sun Y."/>
            <person name="Deng T."/>
            <person name="Zhang A."/>
            <person name="Moore M.J."/>
            <person name="Landis J.B."/>
            <person name="Lin N."/>
            <person name="Zhang H."/>
            <person name="Zhang X."/>
            <person name="Huang J."/>
            <person name="Zhang X."/>
            <person name="Sun H."/>
            <person name="Wang H."/>
        </authorList>
    </citation>
    <scope>NUCLEOTIDE SEQUENCE [LARGE SCALE GENOMIC DNA]</scope>
    <source>
        <strain evidence="8">TB1705</strain>
        <tissue evidence="8">Leaf</tissue>
    </source>
</reference>
<evidence type="ECO:0000256" key="1">
    <source>
        <dbReference type="ARBA" id="ARBA00005889"/>
    </source>
</evidence>
<keyword evidence="6" id="KW-0539">Nucleus</keyword>
<dbReference type="GO" id="GO:0005634">
    <property type="term" value="C:nucleus"/>
    <property type="evidence" value="ECO:0007669"/>
    <property type="project" value="UniProtKB-SubCell"/>
</dbReference>
<name>A0A7J7NZ43_9MAGN</name>
<evidence type="ECO:0000259" key="7">
    <source>
        <dbReference type="PROSITE" id="PS50966"/>
    </source>
</evidence>
<feature type="domain" description="SWIM-type" evidence="7">
    <location>
        <begin position="114"/>
        <end position="150"/>
    </location>
</feature>
<dbReference type="InterPro" id="IPR007527">
    <property type="entry name" value="Znf_SWIM"/>
</dbReference>
<keyword evidence="3 5" id="KW-0863">Zinc-finger</keyword>
<sequence length="282" mass="32339">MSTTGRSESTNNFFNGWLLPTTGLYSFVTKYATTLLETYEREREEDFASEHKYRQVAPHQALLKDAAKISSRTIFHKLEEQFDQVVRFVALEISAEGNLCVLTVKSHSGHPESFELHIDLKKLTGHCGCKLFEYVGIPCRHLLKIFSKYDILKIPEAFIMARWRIGANKFSRSYDESHLSVENLRQPLCHNHLSLRASLLFDRASNTKEKFEFTISKLDEIESYLDHYDESLTVLQPSKPATTSPFMESMMSTTPILGPLVVQTKGRAILYHKKGGRWKGEI</sequence>
<comment type="caution">
    <text evidence="8">The sequence shown here is derived from an EMBL/GenBank/DDBJ whole genome shotgun (WGS) entry which is preliminary data.</text>
</comment>
<dbReference type="PROSITE" id="PS50966">
    <property type="entry name" value="ZF_SWIM"/>
    <property type="match status" value="1"/>
</dbReference>
<keyword evidence="4 6" id="KW-0862">Zinc</keyword>
<evidence type="ECO:0000256" key="2">
    <source>
        <dbReference type="ARBA" id="ARBA00022723"/>
    </source>
</evidence>
<comment type="function">
    <text evidence="6">Putative transcription activator involved in regulating light control of development.</text>
</comment>
<dbReference type="EMBL" id="JACGCM010000427">
    <property type="protein sequence ID" value="KAF6172447.1"/>
    <property type="molecule type" value="Genomic_DNA"/>
</dbReference>
<dbReference type="SMART" id="SM00575">
    <property type="entry name" value="ZnF_PMZ"/>
    <property type="match status" value="1"/>
</dbReference>
<comment type="similarity">
    <text evidence="1 6">Belongs to the FHY3/FAR1 family.</text>
</comment>
<dbReference type="AlphaFoldDB" id="A0A7J7NZ43"/>
<dbReference type="OrthoDB" id="1738322at2759"/>
<accession>A0A7J7NZ43</accession>
<evidence type="ECO:0000256" key="3">
    <source>
        <dbReference type="ARBA" id="ARBA00022771"/>
    </source>
</evidence>
<keyword evidence="2 6" id="KW-0479">Metal-binding</keyword>
<comment type="subcellular location">
    <subcellularLocation>
        <location evidence="6">Nucleus</location>
    </subcellularLocation>
</comment>
<proteinExistence type="inferred from homology"/>
<organism evidence="8 9">
    <name type="scientific">Kingdonia uniflora</name>
    <dbReference type="NCBI Taxonomy" id="39325"/>
    <lineage>
        <taxon>Eukaryota</taxon>
        <taxon>Viridiplantae</taxon>
        <taxon>Streptophyta</taxon>
        <taxon>Embryophyta</taxon>
        <taxon>Tracheophyta</taxon>
        <taxon>Spermatophyta</taxon>
        <taxon>Magnoliopsida</taxon>
        <taxon>Ranunculales</taxon>
        <taxon>Circaeasteraceae</taxon>
        <taxon>Kingdonia</taxon>
    </lineage>
</organism>
<dbReference type="InterPro" id="IPR006564">
    <property type="entry name" value="Znf_PMZ"/>
</dbReference>
<evidence type="ECO:0000256" key="4">
    <source>
        <dbReference type="ARBA" id="ARBA00022833"/>
    </source>
</evidence>
<dbReference type="PANTHER" id="PTHR31669:SF302">
    <property type="entry name" value="PROTEIN FAR1-RELATED SEQUENCE"/>
    <property type="match status" value="1"/>
</dbReference>
<dbReference type="Proteomes" id="UP000541444">
    <property type="component" value="Unassembled WGS sequence"/>
</dbReference>
<dbReference type="GO" id="GO:0008270">
    <property type="term" value="F:zinc ion binding"/>
    <property type="evidence" value="ECO:0007669"/>
    <property type="project" value="UniProtKB-UniRule"/>
</dbReference>
<protein>
    <recommendedName>
        <fullName evidence="6">Protein FAR1-RELATED SEQUENCE</fullName>
    </recommendedName>
</protein>
<gene>
    <name evidence="8" type="ORF">GIB67_006960</name>
</gene>
<keyword evidence="9" id="KW-1185">Reference proteome</keyword>